<dbReference type="GO" id="GO:0030018">
    <property type="term" value="C:Z disc"/>
    <property type="evidence" value="ECO:0007669"/>
    <property type="project" value="TreeGrafter"/>
</dbReference>
<keyword evidence="10" id="KW-1185">Reference proteome</keyword>
<evidence type="ECO:0000259" key="8">
    <source>
        <dbReference type="PROSITE" id="PS50023"/>
    </source>
</evidence>
<sequence length="198" mass="21362">MPPKFGGAPKCGRCDKPVYPAEERLAAGKSWHFGGCFTCRVCNKTLSSTTVAENKEAQEIFCKSCYGKFYGPKGYGYGAGAGTLSMDAGDGYATNNAPLNQSLYTENYLGGNPCGRCGGSVYTAEQNIASGLYWHKNCFRCRSCNKSLDSTNVQENTAEQEIYCQPCYNKFFGPKGYGYGVGAGALTNTGRISQESYN</sequence>
<name>T2MCC2_HYDVU</name>
<reference evidence="9" key="1">
    <citation type="journal article" date="2013" name="Genome Biol. Evol.">
        <title>Punctuated emergences of genetic and phenotypic innovations in eumetazoan, bilaterian, euteleostome, and hominidae ancestors.</title>
        <authorList>
            <person name="Wenger Y."/>
            <person name="Galliot B."/>
        </authorList>
    </citation>
    <scope>NUCLEOTIDE SEQUENCE</scope>
    <source>
        <tissue evidence="9">Whole animals</tissue>
    </source>
</reference>
<dbReference type="RefSeq" id="XP_002162816.2">
    <property type="nucleotide sequence ID" value="XM_002162780.3"/>
</dbReference>
<keyword evidence="4 7" id="KW-0862">Zinc</keyword>
<dbReference type="GO" id="GO:0045214">
    <property type="term" value="P:sarcomere organization"/>
    <property type="evidence" value="ECO:0007669"/>
    <property type="project" value="TreeGrafter"/>
</dbReference>
<dbReference type="GO" id="GO:0060537">
    <property type="term" value="P:muscle tissue development"/>
    <property type="evidence" value="ECO:0007669"/>
    <property type="project" value="TreeGrafter"/>
</dbReference>
<dbReference type="PROSITE" id="PS00478">
    <property type="entry name" value="LIM_DOMAIN_1"/>
    <property type="match status" value="1"/>
</dbReference>
<evidence type="ECO:0000256" key="6">
    <source>
        <dbReference type="ARBA" id="ARBA00023242"/>
    </source>
</evidence>
<dbReference type="KEGG" id="hmg:100211099"/>
<dbReference type="Gene3D" id="2.10.110.10">
    <property type="entry name" value="Cysteine Rich Protein"/>
    <property type="match status" value="2"/>
</dbReference>
<dbReference type="GO" id="GO:0046872">
    <property type="term" value="F:metal ion binding"/>
    <property type="evidence" value="ECO:0007669"/>
    <property type="project" value="UniProtKB-KW"/>
</dbReference>
<dbReference type="OMA" id="CKTDYDR"/>
<accession>T2MCC2</accession>
<keyword evidence="3" id="KW-0677">Repeat</keyword>
<dbReference type="GeneID" id="100211099"/>
<dbReference type="SUPFAM" id="SSF57716">
    <property type="entry name" value="Glucocorticoid receptor-like (DNA-binding domain)"/>
    <property type="match status" value="4"/>
</dbReference>
<proteinExistence type="evidence at transcript level"/>
<dbReference type="Pfam" id="PF00412">
    <property type="entry name" value="LIM"/>
    <property type="match status" value="2"/>
</dbReference>
<evidence type="ECO:0000313" key="11">
    <source>
        <dbReference type="RefSeq" id="XP_065646387.1"/>
    </source>
</evidence>
<dbReference type="GO" id="GO:0042805">
    <property type="term" value="F:actinin binding"/>
    <property type="evidence" value="ECO:0007669"/>
    <property type="project" value="TreeGrafter"/>
</dbReference>
<dbReference type="PANTHER" id="PTHR24215">
    <property type="entry name" value="RHO-GTPASE-ACTIVATING PROTEIN LRG1"/>
    <property type="match status" value="1"/>
</dbReference>
<dbReference type="PANTHER" id="PTHR24215:SF35">
    <property type="entry name" value="MUSCLE LIM PROTEIN MLP84B"/>
    <property type="match status" value="1"/>
</dbReference>
<dbReference type="InterPro" id="IPR001781">
    <property type="entry name" value="Znf_LIM"/>
</dbReference>
<evidence type="ECO:0000256" key="5">
    <source>
        <dbReference type="ARBA" id="ARBA00023038"/>
    </source>
</evidence>
<dbReference type="GO" id="GO:0005634">
    <property type="term" value="C:nucleus"/>
    <property type="evidence" value="ECO:0007669"/>
    <property type="project" value="UniProtKB-SubCell"/>
</dbReference>
<dbReference type="AlphaFoldDB" id="T2MCC2"/>
<dbReference type="GO" id="GO:0008307">
    <property type="term" value="F:structural constituent of muscle"/>
    <property type="evidence" value="ECO:0007669"/>
    <property type="project" value="TreeGrafter"/>
</dbReference>
<dbReference type="Proteomes" id="UP001652625">
    <property type="component" value="Chromosome 02"/>
</dbReference>
<dbReference type="CDD" id="cd09326">
    <property type="entry name" value="LIM_CRP_like"/>
    <property type="match status" value="2"/>
</dbReference>
<keyword evidence="2 7" id="KW-0479">Metal-binding</keyword>
<dbReference type="RefSeq" id="XP_065646387.1">
    <property type="nucleotide sequence ID" value="XM_065790315.1"/>
</dbReference>
<comment type="subcellular location">
    <subcellularLocation>
        <location evidence="1">Nucleus</location>
    </subcellularLocation>
</comment>
<gene>
    <name evidence="9" type="primary">CSRP2</name>
    <name evidence="11" type="synonym">LOC100211099</name>
</gene>
<dbReference type="OrthoDB" id="8062037at2759"/>
<keyword evidence="6" id="KW-0539">Nucleus</keyword>
<evidence type="ECO:0000256" key="1">
    <source>
        <dbReference type="ARBA" id="ARBA00004123"/>
    </source>
</evidence>
<evidence type="ECO:0000256" key="2">
    <source>
        <dbReference type="ARBA" id="ARBA00022723"/>
    </source>
</evidence>
<feature type="domain" description="LIM zinc-binding" evidence="8">
    <location>
        <begin position="9"/>
        <end position="72"/>
    </location>
</feature>
<organism evidence="9">
    <name type="scientific">Hydra vulgaris</name>
    <name type="common">Hydra</name>
    <name type="synonym">Hydra attenuata</name>
    <dbReference type="NCBI Taxonomy" id="6087"/>
    <lineage>
        <taxon>Eukaryota</taxon>
        <taxon>Metazoa</taxon>
        <taxon>Cnidaria</taxon>
        <taxon>Hydrozoa</taxon>
        <taxon>Hydroidolina</taxon>
        <taxon>Anthoathecata</taxon>
        <taxon>Aplanulata</taxon>
        <taxon>Hydridae</taxon>
        <taxon>Hydra</taxon>
    </lineage>
</organism>
<evidence type="ECO:0000256" key="7">
    <source>
        <dbReference type="PROSITE-ProRule" id="PRU00125"/>
    </source>
</evidence>
<feature type="domain" description="LIM zinc-binding" evidence="8">
    <location>
        <begin position="112"/>
        <end position="174"/>
    </location>
</feature>
<evidence type="ECO:0000256" key="3">
    <source>
        <dbReference type="ARBA" id="ARBA00022737"/>
    </source>
</evidence>
<keyword evidence="5 7" id="KW-0440">LIM domain</keyword>
<dbReference type="PROSITE" id="PS50023">
    <property type="entry name" value="LIM_DOMAIN_2"/>
    <property type="match status" value="2"/>
</dbReference>
<dbReference type="SMART" id="SM00132">
    <property type="entry name" value="LIM"/>
    <property type="match status" value="2"/>
</dbReference>
<reference evidence="10 11" key="2">
    <citation type="submission" date="2025-05" db="UniProtKB">
        <authorList>
            <consortium name="RefSeq"/>
        </authorList>
    </citation>
    <scope>NUCLEOTIDE SEQUENCE [LARGE SCALE GENOMIC DNA]</scope>
</reference>
<evidence type="ECO:0000256" key="4">
    <source>
        <dbReference type="ARBA" id="ARBA00022833"/>
    </source>
</evidence>
<dbReference type="EMBL" id="HAAD01003671">
    <property type="protein sequence ID" value="CDG69903.1"/>
    <property type="molecule type" value="mRNA"/>
</dbReference>
<evidence type="ECO:0000313" key="9">
    <source>
        <dbReference type="EMBL" id="CDG69903.1"/>
    </source>
</evidence>
<evidence type="ECO:0000313" key="10">
    <source>
        <dbReference type="Proteomes" id="UP001652625"/>
    </source>
</evidence>
<dbReference type="FunFam" id="2.10.110.10:FF:000001">
    <property type="entry name" value="Cysteine and glycine-rich protein 1"/>
    <property type="match status" value="2"/>
</dbReference>
<protein>
    <submittedName>
        <fullName evidence="9 11">Cysteine and glycine-rich protein 2</fullName>
    </submittedName>
</protein>